<sequence length="470" mass="54813">MLKTAPQSARANQKVKAPKYAYRKQGEFSVTEIVQSITNGLPIKSVDPDLYPYIYPVLKSRKTHLVQENNIFAARAVNDAIREINLYYYKQNKKLEAQKLKEKEKEENEGNENTENEENDNSTDEFTQEDLNDAVHLALNEQYDQIDPHIYESLTKELRRQQQKAIRQANFQKAGVFDETARRILVLDSEIKYNEITSSRAQEYTQKAQILKTGVSDLKGDREAKLAEERRKRDEDISEMRKGLMEKIQDFDKKYDVELDDIPLQFKKFSSTYLNMRVQEKFLMKSKRYEDATAMKQQADLLQSEEEAMFRVRYEADLDSKRNEIIKQAENQIYAREETANRRFLKIEKDYQREIENSEKALSHCENHATEMEQLAAVANPTAPTSARSNYNPNNSSNRTIPQSARAGTLRRSTKSTRKDRRSVRTARDLRTPQDISFERDSVDAFKQRRAINNIMYSSRGLPSIRKSVP</sequence>
<proteinExistence type="predicted"/>
<keyword evidence="3" id="KW-1185">Reference proteome</keyword>
<dbReference type="EMBL" id="JAPFFF010000021">
    <property type="protein sequence ID" value="KAK8854045.1"/>
    <property type="molecule type" value="Genomic_DNA"/>
</dbReference>
<feature type="region of interest" description="Disordered" evidence="1">
    <location>
        <begin position="100"/>
        <end position="124"/>
    </location>
</feature>
<feature type="compositionally biased region" description="Basic residues" evidence="1">
    <location>
        <begin position="412"/>
        <end position="425"/>
    </location>
</feature>
<gene>
    <name evidence="2" type="ORF">M9Y10_016595</name>
</gene>
<dbReference type="PANTHER" id="PTHR47026:SF2">
    <property type="entry name" value="FLAGELLAR ASSOCIATED PROTEIN"/>
    <property type="match status" value="1"/>
</dbReference>
<feature type="compositionally biased region" description="Acidic residues" evidence="1">
    <location>
        <begin position="109"/>
        <end position="124"/>
    </location>
</feature>
<feature type="region of interest" description="Disordered" evidence="1">
    <location>
        <begin position="379"/>
        <end position="433"/>
    </location>
</feature>
<dbReference type="Proteomes" id="UP001470230">
    <property type="component" value="Unassembled WGS sequence"/>
</dbReference>
<dbReference type="PANTHER" id="PTHR47026">
    <property type="entry name" value="PIGMENTOSA GTPASE REGULATOR-LIKE PROTEIN, PUTATIVE-RELATED"/>
    <property type="match status" value="1"/>
</dbReference>
<comment type="caution">
    <text evidence="2">The sequence shown here is derived from an EMBL/GenBank/DDBJ whole genome shotgun (WGS) entry which is preliminary data.</text>
</comment>
<organism evidence="2 3">
    <name type="scientific">Tritrichomonas musculus</name>
    <dbReference type="NCBI Taxonomy" id="1915356"/>
    <lineage>
        <taxon>Eukaryota</taxon>
        <taxon>Metamonada</taxon>
        <taxon>Parabasalia</taxon>
        <taxon>Tritrichomonadida</taxon>
        <taxon>Tritrichomonadidae</taxon>
        <taxon>Tritrichomonas</taxon>
    </lineage>
</organism>
<feature type="compositionally biased region" description="Low complexity" evidence="1">
    <location>
        <begin position="389"/>
        <end position="398"/>
    </location>
</feature>
<evidence type="ECO:0000313" key="3">
    <source>
        <dbReference type="Proteomes" id="UP001470230"/>
    </source>
</evidence>
<evidence type="ECO:0000313" key="2">
    <source>
        <dbReference type="EMBL" id="KAK8854045.1"/>
    </source>
</evidence>
<protein>
    <submittedName>
        <fullName evidence="2">Uncharacterized protein</fullName>
    </submittedName>
</protein>
<accession>A0ABR2HWS7</accession>
<evidence type="ECO:0000256" key="1">
    <source>
        <dbReference type="SAM" id="MobiDB-lite"/>
    </source>
</evidence>
<reference evidence="2 3" key="1">
    <citation type="submission" date="2024-04" db="EMBL/GenBank/DDBJ databases">
        <title>Tritrichomonas musculus Genome.</title>
        <authorList>
            <person name="Alves-Ferreira E."/>
            <person name="Grigg M."/>
            <person name="Lorenzi H."/>
            <person name="Galac M."/>
        </authorList>
    </citation>
    <scope>NUCLEOTIDE SEQUENCE [LARGE SCALE GENOMIC DNA]</scope>
    <source>
        <strain evidence="2 3">EAF2021</strain>
    </source>
</reference>
<name>A0ABR2HWS7_9EUKA</name>